<evidence type="ECO:0000256" key="1">
    <source>
        <dbReference type="SAM" id="MobiDB-lite"/>
    </source>
</evidence>
<comment type="caution">
    <text evidence="3">The sequence shown here is derived from an EMBL/GenBank/DDBJ whole genome shotgun (WGS) entry which is preliminary data.</text>
</comment>
<evidence type="ECO:0000313" key="3">
    <source>
        <dbReference type="EMBL" id="MBA0832443.1"/>
    </source>
</evidence>
<dbReference type="GO" id="GO:0005737">
    <property type="term" value="C:cytoplasm"/>
    <property type="evidence" value="ECO:0007669"/>
    <property type="project" value="TreeGrafter"/>
</dbReference>
<dbReference type="AlphaFoldDB" id="A0A7J9JE86"/>
<dbReference type="Pfam" id="PF10367">
    <property type="entry name" value="zf-Vps39_C"/>
    <property type="match status" value="1"/>
</dbReference>
<feature type="domain" description="Vacuolar sorting protein 39/Transforming growth factor beta receptor-associated zinc finger" evidence="2">
    <location>
        <begin position="179"/>
        <end position="218"/>
    </location>
</feature>
<feature type="compositionally biased region" description="Polar residues" evidence="1">
    <location>
        <begin position="43"/>
        <end position="55"/>
    </location>
</feature>
<keyword evidence="4" id="KW-1185">Reference proteome</keyword>
<evidence type="ECO:0000313" key="4">
    <source>
        <dbReference type="Proteomes" id="UP000593575"/>
    </source>
</evidence>
<dbReference type="PANTHER" id="PTHR12894:SF27">
    <property type="entry name" value="TRANSFORMING GROWTH FACTOR-BETA RECEPTOR-ASSOCIATED PROTEIN 1"/>
    <property type="match status" value="1"/>
</dbReference>
<evidence type="ECO:0000259" key="2">
    <source>
        <dbReference type="Pfam" id="PF10367"/>
    </source>
</evidence>
<dbReference type="GO" id="GO:0034058">
    <property type="term" value="P:endosomal vesicle fusion"/>
    <property type="evidence" value="ECO:0007669"/>
    <property type="project" value="TreeGrafter"/>
</dbReference>
<feature type="region of interest" description="Disordered" evidence="1">
    <location>
        <begin position="43"/>
        <end position="99"/>
    </location>
</feature>
<sequence>SSVHQPPAKSSGNIYLTLLQIYLNPQKTTKNFEKRITNLVSSPNASIPKISSATSFKGKGGRKKIASIEGAEDMRISPSNTDSSRSDGDADAEESNEEGGSSIMLDQVLDLLSRRWDRINGAQALRLLPRETKLQNLLPFLGPLLKKSSEAYRNFSVIKSLRQSENLQVKDELYNQRKAVVKISSDSMCSLCNKKLGTSVFAVYPNGTTLVHFVCFRDSQSMKAVSKVSQLRKR</sequence>
<protein>
    <recommendedName>
        <fullName evidence="2">Vacuolar sorting protein 39/Transforming growth factor beta receptor-associated zinc finger domain-containing protein</fullName>
    </recommendedName>
</protein>
<reference evidence="3 4" key="1">
    <citation type="journal article" date="2019" name="Genome Biol. Evol.">
        <title>Insights into the evolution of the New World diploid cottons (Gossypium, subgenus Houzingenia) based on genome sequencing.</title>
        <authorList>
            <person name="Grover C.E."/>
            <person name="Arick M.A. 2nd"/>
            <person name="Thrash A."/>
            <person name="Conover J.L."/>
            <person name="Sanders W.S."/>
            <person name="Peterson D.G."/>
            <person name="Frelichowski J.E."/>
            <person name="Scheffler J.A."/>
            <person name="Scheffler B.E."/>
            <person name="Wendel J.F."/>
        </authorList>
    </citation>
    <scope>NUCLEOTIDE SEQUENCE [LARGE SCALE GENOMIC DNA]</scope>
    <source>
        <strain evidence="3">6</strain>
        <tissue evidence="3">Leaf</tissue>
    </source>
</reference>
<dbReference type="GO" id="GO:0006914">
    <property type="term" value="P:autophagy"/>
    <property type="evidence" value="ECO:0007669"/>
    <property type="project" value="TreeGrafter"/>
</dbReference>
<dbReference type="Proteomes" id="UP000593575">
    <property type="component" value="Unassembled WGS sequence"/>
</dbReference>
<organism evidence="3 4">
    <name type="scientific">Gossypium armourianum</name>
    <dbReference type="NCBI Taxonomy" id="34283"/>
    <lineage>
        <taxon>Eukaryota</taxon>
        <taxon>Viridiplantae</taxon>
        <taxon>Streptophyta</taxon>
        <taxon>Embryophyta</taxon>
        <taxon>Tracheophyta</taxon>
        <taxon>Spermatophyta</taxon>
        <taxon>Magnoliopsida</taxon>
        <taxon>eudicotyledons</taxon>
        <taxon>Gunneridae</taxon>
        <taxon>Pentapetalae</taxon>
        <taxon>rosids</taxon>
        <taxon>malvids</taxon>
        <taxon>Malvales</taxon>
        <taxon>Malvaceae</taxon>
        <taxon>Malvoideae</taxon>
        <taxon>Gossypium</taxon>
    </lineage>
</organism>
<dbReference type="InterPro" id="IPR032914">
    <property type="entry name" value="Vam6/VPS39/TRAP1"/>
</dbReference>
<dbReference type="PANTHER" id="PTHR12894">
    <property type="entry name" value="CNH DOMAIN CONTAINING"/>
    <property type="match status" value="1"/>
</dbReference>
<feature type="non-terminal residue" evidence="3">
    <location>
        <position position="234"/>
    </location>
</feature>
<dbReference type="GO" id="GO:0016020">
    <property type="term" value="C:membrane"/>
    <property type="evidence" value="ECO:0007669"/>
    <property type="project" value="TreeGrafter"/>
</dbReference>
<proteinExistence type="predicted"/>
<name>A0A7J9JE86_9ROSI</name>
<accession>A0A7J9JE86</accession>
<dbReference type="InterPro" id="IPR019453">
    <property type="entry name" value="VPS39/TGFA1_Znf"/>
</dbReference>
<gene>
    <name evidence="3" type="ORF">Goarm_016832</name>
</gene>
<dbReference type="EMBL" id="JABFAE010000007">
    <property type="protein sequence ID" value="MBA0832443.1"/>
    <property type="molecule type" value="Genomic_DNA"/>
</dbReference>